<dbReference type="AlphaFoldDB" id="A0A2T0T590"/>
<proteinExistence type="predicted"/>
<dbReference type="PANTHER" id="PTHR14136">
    <property type="entry name" value="BTB_POZ DOMAIN-CONTAINING PROTEIN KCTD9"/>
    <property type="match status" value="1"/>
</dbReference>
<dbReference type="SUPFAM" id="SSF141571">
    <property type="entry name" value="Pentapeptide repeat-like"/>
    <property type="match status" value="1"/>
</dbReference>
<dbReference type="Gene3D" id="2.160.20.80">
    <property type="entry name" value="E3 ubiquitin-protein ligase SopA"/>
    <property type="match status" value="1"/>
</dbReference>
<organism evidence="1 2">
    <name type="scientific">Spirosoma oryzae</name>
    <dbReference type="NCBI Taxonomy" id="1469603"/>
    <lineage>
        <taxon>Bacteria</taxon>
        <taxon>Pseudomonadati</taxon>
        <taxon>Bacteroidota</taxon>
        <taxon>Cytophagia</taxon>
        <taxon>Cytophagales</taxon>
        <taxon>Cytophagaceae</taxon>
        <taxon>Spirosoma</taxon>
    </lineage>
</organism>
<protein>
    <submittedName>
        <fullName evidence="1">Pentapeptide repeat protein</fullName>
    </submittedName>
</protein>
<dbReference type="Proteomes" id="UP000238375">
    <property type="component" value="Unassembled WGS sequence"/>
</dbReference>
<evidence type="ECO:0000313" key="1">
    <source>
        <dbReference type="EMBL" id="PRY40836.1"/>
    </source>
</evidence>
<dbReference type="EMBL" id="PVTE01000006">
    <property type="protein sequence ID" value="PRY40836.1"/>
    <property type="molecule type" value="Genomic_DNA"/>
</dbReference>
<dbReference type="RefSeq" id="WP_211300828.1">
    <property type="nucleotide sequence ID" value="NZ_PVTE01000006.1"/>
</dbReference>
<reference evidence="1 2" key="1">
    <citation type="submission" date="2018-03" db="EMBL/GenBank/DDBJ databases">
        <title>Genomic Encyclopedia of Archaeal and Bacterial Type Strains, Phase II (KMG-II): from individual species to whole genera.</title>
        <authorList>
            <person name="Goeker M."/>
        </authorList>
    </citation>
    <scope>NUCLEOTIDE SEQUENCE [LARGE SCALE GENOMIC DNA]</scope>
    <source>
        <strain evidence="1 2">DSM 28354</strain>
    </source>
</reference>
<dbReference type="InterPro" id="IPR051082">
    <property type="entry name" value="Pentapeptide-BTB/POZ_domain"/>
</dbReference>
<sequence length="229" mass="24014">MKTIQIKHRYTGDVLFEHSAEDNNLILTIREGIRQNANLRGANLSGANLSGANLSGANLSGADLSDADLSGADLSGANLSGADLSDADLSGADLSGADLSDADLRGADLSDADLSGADLRTIKHDLFAVLLYAIHEVPGLLSALKEGRVNGSVYSGDCACLVGTLCNVRQVSIETVKLSGMPVDSSSPIERWFLAIKPGETPDNSPIVKLTVEWIDEFIRLTGVTPAHE</sequence>
<dbReference type="Pfam" id="PF00805">
    <property type="entry name" value="Pentapeptide"/>
    <property type="match status" value="1"/>
</dbReference>
<evidence type="ECO:0000313" key="2">
    <source>
        <dbReference type="Proteomes" id="UP000238375"/>
    </source>
</evidence>
<dbReference type="InterPro" id="IPR001646">
    <property type="entry name" value="5peptide_repeat"/>
</dbReference>
<name>A0A2T0T590_9BACT</name>
<comment type="caution">
    <text evidence="1">The sequence shown here is derived from an EMBL/GenBank/DDBJ whole genome shotgun (WGS) entry which is preliminary data.</text>
</comment>
<dbReference type="PANTHER" id="PTHR14136:SF17">
    <property type="entry name" value="BTB_POZ DOMAIN-CONTAINING PROTEIN KCTD9"/>
    <property type="match status" value="1"/>
</dbReference>
<accession>A0A2T0T590</accession>
<keyword evidence="2" id="KW-1185">Reference proteome</keyword>
<gene>
    <name evidence="1" type="ORF">CLV58_10619</name>
</gene>